<organism evidence="2 3">
    <name type="scientific">Parvularcula lutaonensis</name>
    <dbReference type="NCBI Taxonomy" id="491923"/>
    <lineage>
        <taxon>Bacteria</taxon>
        <taxon>Pseudomonadati</taxon>
        <taxon>Pseudomonadota</taxon>
        <taxon>Alphaproteobacteria</taxon>
        <taxon>Parvularculales</taxon>
        <taxon>Parvularculaceae</taxon>
        <taxon>Parvularcula</taxon>
    </lineage>
</organism>
<dbReference type="RefSeq" id="WP_189570584.1">
    <property type="nucleotide sequence ID" value="NZ_BMXU01000001.1"/>
</dbReference>
<comment type="caution">
    <text evidence="2">The sequence shown here is derived from an EMBL/GenBank/DDBJ whole genome shotgun (WGS) entry which is preliminary data.</text>
</comment>
<dbReference type="Gene3D" id="3.40.50.10090">
    <property type="match status" value="2"/>
</dbReference>
<proteinExistence type="predicted"/>
<gene>
    <name evidence="2" type="ORF">ACFONP_06505</name>
</gene>
<evidence type="ECO:0000313" key="3">
    <source>
        <dbReference type="Proteomes" id="UP001595607"/>
    </source>
</evidence>
<evidence type="ECO:0000313" key="2">
    <source>
        <dbReference type="EMBL" id="MFC3302380.1"/>
    </source>
</evidence>
<evidence type="ECO:0000259" key="1">
    <source>
        <dbReference type="Pfam" id="PF02602"/>
    </source>
</evidence>
<reference evidence="3" key="1">
    <citation type="journal article" date="2019" name="Int. J. Syst. Evol. Microbiol.">
        <title>The Global Catalogue of Microorganisms (GCM) 10K type strain sequencing project: providing services to taxonomists for standard genome sequencing and annotation.</title>
        <authorList>
            <consortium name="The Broad Institute Genomics Platform"/>
            <consortium name="The Broad Institute Genome Sequencing Center for Infectious Disease"/>
            <person name="Wu L."/>
            <person name="Ma J."/>
        </authorList>
    </citation>
    <scope>NUCLEOTIDE SEQUENCE [LARGE SCALE GENOMIC DNA]</scope>
    <source>
        <strain evidence="3">KCTC 22245</strain>
    </source>
</reference>
<dbReference type="SUPFAM" id="SSF69618">
    <property type="entry name" value="HemD-like"/>
    <property type="match status" value="1"/>
</dbReference>
<keyword evidence="3" id="KW-1185">Reference proteome</keyword>
<dbReference type="CDD" id="cd06578">
    <property type="entry name" value="HemD"/>
    <property type="match status" value="1"/>
</dbReference>
<dbReference type="Pfam" id="PF02602">
    <property type="entry name" value="HEM4"/>
    <property type="match status" value="1"/>
</dbReference>
<dbReference type="InterPro" id="IPR036108">
    <property type="entry name" value="4pyrrol_syn_uPrphyn_synt_sf"/>
</dbReference>
<dbReference type="EMBL" id="JBHRVA010000002">
    <property type="protein sequence ID" value="MFC3302380.1"/>
    <property type="molecule type" value="Genomic_DNA"/>
</dbReference>
<dbReference type="InterPro" id="IPR003754">
    <property type="entry name" value="4pyrrol_synth_uPrphyn_synth"/>
</dbReference>
<sequence length="244" mass="25817">MSSARDKWAKAEGAILVTRPEPGATDLARQLAERSRLSVFKAPLAKTEPAPFTPPDPTRFDALLITSPRAVEAAAHYANLPVYAVGGASAKAARAAGLTVLAEGPGRIGDQLAALIPPGTRLLHFCGETVATDPAPLLEPRGVNYRRVVTYRSAPVASPPEDLRRFFAAPGPHYVTFLSARVAETFTSLTLAEASAGALPPLTALCLSPRVEEAAKTTGRFAKTCSQGQPEPERFVDFALSRCT</sequence>
<name>A0ABV7MAD9_9PROT</name>
<protein>
    <submittedName>
        <fullName evidence="2">Uroporphyrinogen-III synthase</fullName>
    </submittedName>
</protein>
<feature type="domain" description="Tetrapyrrole biosynthesis uroporphyrinogen III synthase" evidence="1">
    <location>
        <begin position="27"/>
        <end position="219"/>
    </location>
</feature>
<accession>A0ABV7MAD9</accession>
<dbReference type="Proteomes" id="UP001595607">
    <property type="component" value="Unassembled WGS sequence"/>
</dbReference>